<dbReference type="Proteomes" id="UP001623348">
    <property type="component" value="Unassembled WGS sequence"/>
</dbReference>
<dbReference type="AlphaFoldDB" id="A0ABC9YBZ3"/>
<comment type="caution">
    <text evidence="1">The sequence shown here is derived from an EMBL/GenBank/DDBJ whole genome shotgun (WGS) entry which is preliminary data.</text>
</comment>
<proteinExistence type="predicted"/>
<organism evidence="1 2">
    <name type="scientific">Grus japonensis</name>
    <name type="common">Japanese crane</name>
    <name type="synonym">Red-crowned crane</name>
    <dbReference type="NCBI Taxonomy" id="30415"/>
    <lineage>
        <taxon>Eukaryota</taxon>
        <taxon>Metazoa</taxon>
        <taxon>Chordata</taxon>
        <taxon>Craniata</taxon>
        <taxon>Vertebrata</taxon>
        <taxon>Euteleostomi</taxon>
        <taxon>Archelosauria</taxon>
        <taxon>Archosauria</taxon>
        <taxon>Dinosauria</taxon>
        <taxon>Saurischia</taxon>
        <taxon>Theropoda</taxon>
        <taxon>Coelurosauria</taxon>
        <taxon>Aves</taxon>
        <taxon>Neognathae</taxon>
        <taxon>Neoaves</taxon>
        <taxon>Gruiformes</taxon>
        <taxon>Gruidae</taxon>
        <taxon>Grus</taxon>
    </lineage>
</organism>
<protein>
    <submittedName>
        <fullName evidence="1">Ribonuclease H-like</fullName>
    </submittedName>
</protein>
<keyword evidence="2" id="KW-1185">Reference proteome</keyword>
<sequence>MEANDDSRLPKSGTRRSALKANPVAWLEKLVVKVHHVDAHVPKSRATEEHQNNQQVDQAAKIEVAQVDLDWQHKGELFIA</sequence>
<dbReference type="EMBL" id="BAAFJT010000241">
    <property type="protein sequence ID" value="GAB0207599.1"/>
    <property type="molecule type" value="Genomic_DNA"/>
</dbReference>
<accession>A0ABC9YBZ3</accession>
<evidence type="ECO:0000313" key="1">
    <source>
        <dbReference type="EMBL" id="GAB0207599.1"/>
    </source>
</evidence>
<gene>
    <name evidence="1" type="ORF">GRJ2_003225600</name>
</gene>
<name>A0ABC9YBZ3_GRUJA</name>
<evidence type="ECO:0000313" key="2">
    <source>
        <dbReference type="Proteomes" id="UP001623348"/>
    </source>
</evidence>
<reference evidence="1 2" key="1">
    <citation type="submission" date="2024-06" db="EMBL/GenBank/DDBJ databases">
        <title>The draft genome of Grus japonensis, version 3.</title>
        <authorList>
            <person name="Nabeshima K."/>
            <person name="Suzuki S."/>
            <person name="Onuma M."/>
        </authorList>
    </citation>
    <scope>NUCLEOTIDE SEQUENCE [LARGE SCALE GENOMIC DNA]</scope>
    <source>
        <strain evidence="1 2">451A</strain>
    </source>
</reference>